<evidence type="ECO:0000256" key="3">
    <source>
        <dbReference type="PIRSR" id="PIRSR000137-2"/>
    </source>
</evidence>
<feature type="binding site" evidence="3">
    <location>
        <position position="268"/>
    </location>
    <ligand>
        <name>FAD</name>
        <dbReference type="ChEBI" id="CHEBI:57692"/>
    </ligand>
</feature>
<gene>
    <name evidence="6" type="ORF">M409DRAFT_67435</name>
</gene>
<evidence type="ECO:0000313" key="6">
    <source>
        <dbReference type="EMBL" id="KAF2165162.1"/>
    </source>
</evidence>
<organism evidence="6 7">
    <name type="scientific">Zasmidium cellare ATCC 36951</name>
    <dbReference type="NCBI Taxonomy" id="1080233"/>
    <lineage>
        <taxon>Eukaryota</taxon>
        <taxon>Fungi</taxon>
        <taxon>Dikarya</taxon>
        <taxon>Ascomycota</taxon>
        <taxon>Pezizomycotina</taxon>
        <taxon>Dothideomycetes</taxon>
        <taxon>Dothideomycetidae</taxon>
        <taxon>Mycosphaerellales</taxon>
        <taxon>Mycosphaerellaceae</taxon>
        <taxon>Zasmidium</taxon>
    </lineage>
</organism>
<dbReference type="Pfam" id="PF00732">
    <property type="entry name" value="GMC_oxred_N"/>
    <property type="match status" value="1"/>
</dbReference>
<dbReference type="Gene3D" id="3.50.50.60">
    <property type="entry name" value="FAD/NAD(P)-binding domain"/>
    <property type="match status" value="1"/>
</dbReference>
<feature type="domain" description="Glucose-methanol-choline oxidoreductase N-terminal" evidence="5">
    <location>
        <begin position="305"/>
        <end position="319"/>
    </location>
</feature>
<sequence length="631" mass="68019">MAFALLLRLACACVFYVTVCDAKLCRGAHDLKAEYDYVVVGGGTSGLVVANRLTENPHGKSSSKVLNVLVIELGDVDDGSPGTLVPGIQTPQKYWHTYTSVPQKGLNNRTSQLYTGEVVGGGTVINGMFFNRGSALDYDAWEELGNPGWGWEDLLPYFKKSETYSPATPQIQAQYPASPDLRPHGTRGPVGSSYPPFSFDQIRNWFSGWASLGVLVNPQPNAGMAVGAIHSSLSLAQPNVSRSSAADAYFRGEASQRENFDSLTAHRVVQILFEGKTASGVEYAPRNGSQTSHVKVSREVIVAAGAARSPQLLQLSGIGPRELLTGLDIPLVKELPGVGYNFQDQPSYYIALNLTKLSGPIPAWVDPTSDVYHEKYAEQQLALYYADREGAYTMPYQAGSDVAFLPLKNVTSDYAKVIDHAKTIDIDDISPSGTDPSIIRGHKAQVNILLRHYASRDTAVHESTFNGSPLMIIVALKPLSRGSILINSTDPKTDPQVDFGTFTHPTDVDVLVASLKKIRELLNSPAMQELGAIELSPGHSVQSDAEIAAALINSTLSSWQHPVGTLAMMPEDLGGVLDPELRVYGIEGLRVVDASMMPIIPASHTSSTVYAVAEKAADLIKASQSESGQYR</sequence>
<proteinExistence type="inferred from homology"/>
<feature type="signal peptide" evidence="4">
    <location>
        <begin position="1"/>
        <end position="22"/>
    </location>
</feature>
<dbReference type="GO" id="GO:0016614">
    <property type="term" value="F:oxidoreductase activity, acting on CH-OH group of donors"/>
    <property type="evidence" value="ECO:0007669"/>
    <property type="project" value="InterPro"/>
</dbReference>
<keyword evidence="4" id="KW-0732">Signal</keyword>
<feature type="chain" id="PRO_5025351934" evidence="4">
    <location>
        <begin position="23"/>
        <end position="631"/>
    </location>
</feature>
<dbReference type="SUPFAM" id="SSF51905">
    <property type="entry name" value="FAD/NAD(P)-binding domain"/>
    <property type="match status" value="1"/>
</dbReference>
<evidence type="ECO:0000256" key="4">
    <source>
        <dbReference type="SAM" id="SignalP"/>
    </source>
</evidence>
<dbReference type="Proteomes" id="UP000799537">
    <property type="component" value="Unassembled WGS sequence"/>
</dbReference>
<dbReference type="InterPro" id="IPR007867">
    <property type="entry name" value="GMC_OxRtase_C"/>
</dbReference>
<dbReference type="PROSITE" id="PS00624">
    <property type="entry name" value="GMC_OXRED_2"/>
    <property type="match status" value="1"/>
</dbReference>
<keyword evidence="3" id="KW-0285">Flavoprotein</keyword>
<protein>
    <submittedName>
        <fullName evidence="6">GMC oxidoreductase</fullName>
    </submittedName>
</protein>
<accession>A0A6A6CGU3</accession>
<comment type="cofactor">
    <cofactor evidence="3">
        <name>FAD</name>
        <dbReference type="ChEBI" id="CHEBI:57692"/>
    </cofactor>
</comment>
<dbReference type="PIRSF" id="PIRSF000137">
    <property type="entry name" value="Alcohol_oxidase"/>
    <property type="match status" value="1"/>
</dbReference>
<dbReference type="GO" id="GO:0044550">
    <property type="term" value="P:secondary metabolite biosynthetic process"/>
    <property type="evidence" value="ECO:0007669"/>
    <property type="project" value="TreeGrafter"/>
</dbReference>
<evidence type="ECO:0000256" key="2">
    <source>
        <dbReference type="PIRSR" id="PIRSR000137-1"/>
    </source>
</evidence>
<dbReference type="PANTHER" id="PTHR11552:SF115">
    <property type="entry name" value="DEHYDROGENASE XPTC-RELATED"/>
    <property type="match status" value="1"/>
</dbReference>
<dbReference type="OrthoDB" id="269227at2759"/>
<keyword evidence="7" id="KW-1185">Reference proteome</keyword>
<dbReference type="GO" id="GO:0050660">
    <property type="term" value="F:flavin adenine dinucleotide binding"/>
    <property type="evidence" value="ECO:0007669"/>
    <property type="project" value="InterPro"/>
</dbReference>
<dbReference type="PANTHER" id="PTHR11552">
    <property type="entry name" value="GLUCOSE-METHANOL-CHOLINE GMC OXIDOREDUCTASE"/>
    <property type="match status" value="1"/>
</dbReference>
<feature type="active site" description="Proton acceptor" evidence="2">
    <location>
        <position position="604"/>
    </location>
</feature>
<dbReference type="InterPro" id="IPR000172">
    <property type="entry name" value="GMC_OxRdtase_N"/>
</dbReference>
<dbReference type="SUPFAM" id="SSF54373">
    <property type="entry name" value="FAD-linked reductases, C-terminal domain"/>
    <property type="match status" value="1"/>
</dbReference>
<dbReference type="InterPro" id="IPR036188">
    <property type="entry name" value="FAD/NAD-bd_sf"/>
</dbReference>
<evidence type="ECO:0000313" key="7">
    <source>
        <dbReference type="Proteomes" id="UP000799537"/>
    </source>
</evidence>
<dbReference type="Pfam" id="PF05199">
    <property type="entry name" value="GMC_oxred_C"/>
    <property type="match status" value="1"/>
</dbReference>
<dbReference type="EMBL" id="ML993601">
    <property type="protein sequence ID" value="KAF2165162.1"/>
    <property type="molecule type" value="Genomic_DNA"/>
</dbReference>
<evidence type="ECO:0000256" key="1">
    <source>
        <dbReference type="ARBA" id="ARBA00010790"/>
    </source>
</evidence>
<reference evidence="6" key="1">
    <citation type="journal article" date="2020" name="Stud. Mycol.">
        <title>101 Dothideomycetes genomes: a test case for predicting lifestyles and emergence of pathogens.</title>
        <authorList>
            <person name="Haridas S."/>
            <person name="Albert R."/>
            <person name="Binder M."/>
            <person name="Bloem J."/>
            <person name="Labutti K."/>
            <person name="Salamov A."/>
            <person name="Andreopoulos B."/>
            <person name="Baker S."/>
            <person name="Barry K."/>
            <person name="Bills G."/>
            <person name="Bluhm B."/>
            <person name="Cannon C."/>
            <person name="Castanera R."/>
            <person name="Culley D."/>
            <person name="Daum C."/>
            <person name="Ezra D."/>
            <person name="Gonzalez J."/>
            <person name="Henrissat B."/>
            <person name="Kuo A."/>
            <person name="Liang C."/>
            <person name="Lipzen A."/>
            <person name="Lutzoni F."/>
            <person name="Magnuson J."/>
            <person name="Mondo S."/>
            <person name="Nolan M."/>
            <person name="Ohm R."/>
            <person name="Pangilinan J."/>
            <person name="Park H.-J."/>
            <person name="Ramirez L."/>
            <person name="Alfaro M."/>
            <person name="Sun H."/>
            <person name="Tritt A."/>
            <person name="Yoshinaga Y."/>
            <person name="Zwiers L.-H."/>
            <person name="Turgeon B."/>
            <person name="Goodwin S."/>
            <person name="Spatafora J."/>
            <person name="Crous P."/>
            <person name="Grigoriev I."/>
        </authorList>
    </citation>
    <scope>NUCLEOTIDE SEQUENCE</scope>
    <source>
        <strain evidence="6">ATCC 36951</strain>
    </source>
</reference>
<name>A0A6A6CGU3_ZASCE</name>
<feature type="active site" description="Proton donor" evidence="2">
    <location>
        <position position="561"/>
    </location>
</feature>
<dbReference type="InterPro" id="IPR012132">
    <property type="entry name" value="GMC_OxRdtase"/>
</dbReference>
<comment type="similarity">
    <text evidence="1">Belongs to the GMC oxidoreductase family.</text>
</comment>
<keyword evidence="3" id="KW-0274">FAD</keyword>
<dbReference type="Gene3D" id="3.30.560.10">
    <property type="entry name" value="Glucose Oxidase, domain 3"/>
    <property type="match status" value="1"/>
</dbReference>
<dbReference type="RefSeq" id="XP_033666051.1">
    <property type="nucleotide sequence ID" value="XM_033817400.1"/>
</dbReference>
<evidence type="ECO:0000259" key="5">
    <source>
        <dbReference type="PROSITE" id="PS00624"/>
    </source>
</evidence>
<feature type="binding site" evidence="3">
    <location>
        <begin position="44"/>
        <end position="45"/>
    </location>
    <ligand>
        <name>FAD</name>
        <dbReference type="ChEBI" id="CHEBI:57692"/>
    </ligand>
</feature>
<feature type="binding site" evidence="3">
    <location>
        <position position="118"/>
    </location>
    <ligand>
        <name>FAD</name>
        <dbReference type="ChEBI" id="CHEBI:57692"/>
    </ligand>
</feature>
<dbReference type="AlphaFoldDB" id="A0A6A6CGU3"/>
<dbReference type="GeneID" id="54570672"/>